<evidence type="ECO:0008006" key="3">
    <source>
        <dbReference type="Google" id="ProtNLM"/>
    </source>
</evidence>
<sequence>MHAEWETKNYDALLDRVTKGQQWHFKLRANPARKAGVDKGRRHRSDGIVGKVQGHVTASQQLQWLVDRSVVHGFRILEDEYGQPNVVVKERHKEQFKRGGATVTLVTAVFEGRLEVIDTKLFRDALCEGIGRAKGFGCGLLTIAPETRSNAE</sequence>
<keyword evidence="2" id="KW-1185">Reference proteome</keyword>
<dbReference type="CDD" id="cd09727">
    <property type="entry name" value="Cas6_I-E"/>
    <property type="match status" value="1"/>
</dbReference>
<evidence type="ECO:0000313" key="2">
    <source>
        <dbReference type="Proteomes" id="UP001357973"/>
    </source>
</evidence>
<name>A0ABM8IR21_BIFAD</name>
<dbReference type="Proteomes" id="UP001357973">
    <property type="component" value="Chromosome"/>
</dbReference>
<accession>A0ABM8IR21</accession>
<organism evidence="1 2">
    <name type="scientific">Bifidobacterium adolescentis</name>
    <dbReference type="NCBI Taxonomy" id="1680"/>
    <lineage>
        <taxon>Bacteria</taxon>
        <taxon>Bacillati</taxon>
        <taxon>Actinomycetota</taxon>
        <taxon>Actinomycetes</taxon>
        <taxon>Bifidobacteriales</taxon>
        <taxon>Bifidobacteriaceae</taxon>
        <taxon>Bifidobacterium</taxon>
    </lineage>
</organism>
<dbReference type="Gene3D" id="3.30.70.1210">
    <property type="entry name" value="Crispr-associated protein, domain 2"/>
    <property type="match status" value="1"/>
</dbReference>
<gene>
    <name evidence="1" type="ORF">B19861_14830</name>
</gene>
<dbReference type="NCBIfam" id="TIGR01907">
    <property type="entry name" value="casE_Cse3"/>
    <property type="match status" value="1"/>
</dbReference>
<dbReference type="EMBL" id="AP028457">
    <property type="protein sequence ID" value="BEK83541.1"/>
    <property type="molecule type" value="Genomic_DNA"/>
</dbReference>
<dbReference type="SMART" id="SM01101">
    <property type="entry name" value="CRISPR_assoc"/>
    <property type="match status" value="1"/>
</dbReference>
<evidence type="ECO:0000313" key="1">
    <source>
        <dbReference type="EMBL" id="BEK83541.1"/>
    </source>
</evidence>
<protein>
    <recommendedName>
        <fullName evidence="3">Type I-E CRISPR-associated protein Cas6/Cse3/CasE</fullName>
    </recommendedName>
</protein>
<proteinExistence type="predicted"/>
<dbReference type="SUPFAM" id="SSF117987">
    <property type="entry name" value="CRISPR-associated protein"/>
    <property type="match status" value="1"/>
</dbReference>
<reference evidence="1 2" key="1">
    <citation type="submission" date="2023-06" db="EMBL/GenBank/DDBJ databases">
        <title>Complete Genome Sequences of Bifidobacterium faecale strain JCM19861T was isolated from human faeces by Jung-Hye Choi et al. (2014).</title>
        <authorList>
            <person name="Okuhama S."/>
            <person name="Takahashi H."/>
            <person name="Imaizumi K."/>
            <person name="Nakayama S."/>
            <person name="Ogata Y."/>
            <person name="Suda W."/>
        </authorList>
    </citation>
    <scope>NUCLEOTIDE SEQUENCE [LARGE SCALE GENOMIC DNA]</scope>
    <source>
        <strain evidence="1 2">JCM 19861</strain>
    </source>
</reference>
<dbReference type="InterPro" id="IPR010179">
    <property type="entry name" value="CRISPR-assoc_prot_Cse3"/>
</dbReference>
<dbReference type="Pfam" id="PF08798">
    <property type="entry name" value="CRISPR_assoc"/>
    <property type="match status" value="1"/>
</dbReference>